<keyword evidence="3" id="KW-1185">Reference proteome</keyword>
<feature type="region of interest" description="Disordered" evidence="1">
    <location>
        <begin position="1"/>
        <end position="75"/>
    </location>
</feature>
<feature type="compositionally biased region" description="Pro residues" evidence="1">
    <location>
        <begin position="22"/>
        <end position="34"/>
    </location>
</feature>
<dbReference type="EMBL" id="SUMC01000004">
    <property type="protein sequence ID" value="TKA12544.1"/>
    <property type="molecule type" value="Genomic_DNA"/>
</dbReference>
<dbReference type="OrthoDB" id="3386555at2"/>
<feature type="compositionally biased region" description="Pro residues" evidence="1">
    <location>
        <begin position="1"/>
        <end position="13"/>
    </location>
</feature>
<evidence type="ECO:0000313" key="2">
    <source>
        <dbReference type="EMBL" id="TKA12544.1"/>
    </source>
</evidence>
<reference evidence="2 3" key="1">
    <citation type="submission" date="2019-04" db="EMBL/GenBank/DDBJ databases">
        <title>Streptomyces oryziradicis sp. nov., a novel actinomycete isolated from rhizosphere soil of rice (Oryza sativa L.).</title>
        <authorList>
            <person name="Li C."/>
        </authorList>
    </citation>
    <scope>NUCLEOTIDE SEQUENCE [LARGE SCALE GENOMIC DNA]</scope>
    <source>
        <strain evidence="2 3">NEAU-C40</strain>
    </source>
</reference>
<dbReference type="AlphaFoldDB" id="A0A4U0SR12"/>
<accession>A0A4U0SR12</accession>
<feature type="compositionally biased region" description="Low complexity" evidence="1">
    <location>
        <begin position="47"/>
        <end position="60"/>
    </location>
</feature>
<evidence type="ECO:0000313" key="3">
    <source>
        <dbReference type="Proteomes" id="UP000305778"/>
    </source>
</evidence>
<comment type="caution">
    <text evidence="2">The sequence shown here is derived from an EMBL/GenBank/DDBJ whole genome shotgun (WGS) entry which is preliminary data.</text>
</comment>
<sequence>MPPPASAYPPPEAHPGQAPPGRHGPPGPPYPPRSEAPWSEASGTGAGDPEPWGPPAWAAEPPDRDPAPGHHAASPRPRSAAAALCLVLGLGLLGGAAAGEWINHEPGTPQLTAAEQSARTFGLSRGLWHSTPVNTFFPATLHSAAAGPGGAARTWTRVGVAPAGNCADAFDPLLAKVLAPAGCVRLLRATYTDATSSSVTTVGLLVTSTDAAGMRKLSARWSSQHLDSRADLIPRSVAFAGTPAAGFGDKQRASWTVGIATDLPVIVYAVSGFADGRAVPVPQPVSAATAKGATTAPGQSGLGNDALALANSLDTRARAAAESLTVTPSGAPR</sequence>
<evidence type="ECO:0000256" key="1">
    <source>
        <dbReference type="SAM" id="MobiDB-lite"/>
    </source>
</evidence>
<organism evidence="2 3">
    <name type="scientific">Actinacidiphila oryziradicis</name>
    <dbReference type="NCBI Taxonomy" id="2571141"/>
    <lineage>
        <taxon>Bacteria</taxon>
        <taxon>Bacillati</taxon>
        <taxon>Actinomycetota</taxon>
        <taxon>Actinomycetes</taxon>
        <taxon>Kitasatosporales</taxon>
        <taxon>Streptomycetaceae</taxon>
        <taxon>Actinacidiphila</taxon>
    </lineage>
</organism>
<name>A0A4U0SR12_9ACTN</name>
<protein>
    <submittedName>
        <fullName evidence="2">Uncharacterized protein</fullName>
    </submittedName>
</protein>
<dbReference type="Proteomes" id="UP000305778">
    <property type="component" value="Unassembled WGS sequence"/>
</dbReference>
<gene>
    <name evidence="2" type="ORF">FCI23_06115</name>
</gene>
<proteinExistence type="predicted"/>